<gene>
    <name evidence="3" type="ORF">GCM10011360_02660</name>
</gene>
<dbReference type="Pfam" id="PF17288">
    <property type="entry name" value="Terminase_3C"/>
    <property type="match status" value="1"/>
</dbReference>
<name>A0A917E9Y3_9RHOB</name>
<protein>
    <recommendedName>
        <fullName evidence="5">Phage terminase large subunit</fullName>
    </recommendedName>
</protein>
<dbReference type="Gene3D" id="3.40.50.300">
    <property type="entry name" value="P-loop containing nucleotide triphosphate hydrolases"/>
    <property type="match status" value="1"/>
</dbReference>
<dbReference type="Pfam" id="PF04466">
    <property type="entry name" value="Terminase_3"/>
    <property type="match status" value="1"/>
</dbReference>
<sequence>MAERMFYAPWDDIQVKASFIERHCAFCRVLELDYKTAPGKVYEVLASASKALRTEAIETMHAAVERLPKMFAWHPPEYEPDQKNPFARMTDGGMFDHYAVFGGRGGAKSFDAADAIVELASTRKERVAGAREFMKRIKESSKEVLDNKIKESPWAADWEITEFEMKNKRTGSQIIFIGLTGSNAESVGKALEGVSILWADEAQLLTQHSIDIILPTIRMEGSRCIWTWNPGEEPSAVDLLFRGDSPPERSLVQCRLVEDNPYLYRTRLAAEMRSSFQRDSADKFNHIWRGAHLEITEATIFPNISVDHLNWLALPNDGDCDEVIEIAGMDFGYGGDDPSAAVKAYVIMPSALPGFKPDAGMRPVLYIRSEAVERAVPNHELWRLAKATGGMNFLCDSAMPLMISALEASGEVSARPAVKGPGSLVAGIRKLQSCDIMIDPRCPVAEQEFRNLKWAVDPKTGKVRRPLSTVGEDHIVAAVRYAISETELTELQSGGVSYA</sequence>
<dbReference type="RefSeq" id="WP_188475833.1">
    <property type="nucleotide sequence ID" value="NZ_BMFJ01000001.1"/>
</dbReference>
<dbReference type="InterPro" id="IPR052380">
    <property type="entry name" value="Viral_DNA_packaging_terminase"/>
</dbReference>
<dbReference type="PANTHER" id="PTHR39184:SF1">
    <property type="entry name" value="PBSX PHAGE TERMINASE LARGE SUBUNIT"/>
    <property type="match status" value="1"/>
</dbReference>
<proteinExistence type="predicted"/>
<evidence type="ECO:0008006" key="5">
    <source>
        <dbReference type="Google" id="ProtNLM"/>
    </source>
</evidence>
<comment type="caution">
    <text evidence="3">The sequence shown here is derived from an EMBL/GenBank/DDBJ whole genome shotgun (WGS) entry which is preliminary data.</text>
</comment>
<organism evidence="3 4">
    <name type="scientific">Primorskyibacter flagellatus</name>
    <dbReference type="NCBI Taxonomy" id="1387277"/>
    <lineage>
        <taxon>Bacteria</taxon>
        <taxon>Pseudomonadati</taxon>
        <taxon>Pseudomonadota</taxon>
        <taxon>Alphaproteobacteria</taxon>
        <taxon>Rhodobacterales</taxon>
        <taxon>Roseobacteraceae</taxon>
        <taxon>Primorskyibacter</taxon>
    </lineage>
</organism>
<evidence type="ECO:0000259" key="1">
    <source>
        <dbReference type="Pfam" id="PF04466"/>
    </source>
</evidence>
<feature type="domain" description="Phage terminase large subunit C-terminal" evidence="2">
    <location>
        <begin position="396"/>
        <end position="484"/>
    </location>
</feature>
<evidence type="ECO:0000313" key="4">
    <source>
        <dbReference type="Proteomes" id="UP000612855"/>
    </source>
</evidence>
<dbReference type="Gene3D" id="3.30.420.280">
    <property type="match status" value="1"/>
</dbReference>
<accession>A0A917E9Y3</accession>
<dbReference type="InterPro" id="IPR027417">
    <property type="entry name" value="P-loop_NTPase"/>
</dbReference>
<keyword evidence="4" id="KW-1185">Reference proteome</keyword>
<dbReference type="Proteomes" id="UP000612855">
    <property type="component" value="Unassembled WGS sequence"/>
</dbReference>
<dbReference type="InterPro" id="IPR035412">
    <property type="entry name" value="Terminase_L_N"/>
</dbReference>
<evidence type="ECO:0000313" key="3">
    <source>
        <dbReference type="EMBL" id="GGE17309.1"/>
    </source>
</evidence>
<feature type="domain" description="Phage terminase large subunit N-terminal" evidence="1">
    <location>
        <begin position="99"/>
        <end position="245"/>
    </location>
</feature>
<dbReference type="InterPro" id="IPR035413">
    <property type="entry name" value="Terminase_L_C"/>
</dbReference>
<evidence type="ECO:0000259" key="2">
    <source>
        <dbReference type="Pfam" id="PF17288"/>
    </source>
</evidence>
<dbReference type="AlphaFoldDB" id="A0A917E9Y3"/>
<dbReference type="PANTHER" id="PTHR39184">
    <property type="match status" value="1"/>
</dbReference>
<reference evidence="4" key="1">
    <citation type="journal article" date="2019" name="Int. J. Syst. Evol. Microbiol.">
        <title>The Global Catalogue of Microorganisms (GCM) 10K type strain sequencing project: providing services to taxonomists for standard genome sequencing and annotation.</title>
        <authorList>
            <consortium name="The Broad Institute Genomics Platform"/>
            <consortium name="The Broad Institute Genome Sequencing Center for Infectious Disease"/>
            <person name="Wu L."/>
            <person name="Ma J."/>
        </authorList>
    </citation>
    <scope>NUCLEOTIDE SEQUENCE [LARGE SCALE GENOMIC DNA]</scope>
    <source>
        <strain evidence="4">CGMCC 1.12664</strain>
    </source>
</reference>
<dbReference type="EMBL" id="BMFJ01000001">
    <property type="protein sequence ID" value="GGE17309.1"/>
    <property type="molecule type" value="Genomic_DNA"/>
</dbReference>